<dbReference type="OrthoDB" id="7869153at2"/>
<keyword evidence="2" id="KW-1185">Reference proteome</keyword>
<dbReference type="RefSeq" id="WP_044648847.1">
    <property type="nucleotide sequence ID" value="NZ_JTHP01000083.1"/>
</dbReference>
<proteinExistence type="predicted"/>
<evidence type="ECO:0000313" key="1">
    <source>
        <dbReference type="EMBL" id="KJD42823.1"/>
    </source>
</evidence>
<dbReference type="PATRIC" id="fig|159743.3.peg.5781"/>
<dbReference type="Proteomes" id="UP000032534">
    <property type="component" value="Unassembled WGS sequence"/>
</dbReference>
<gene>
    <name evidence="1" type="ORF">QD47_26060</name>
</gene>
<dbReference type="AlphaFoldDB" id="A0A0D7WVS7"/>
<dbReference type="Pfam" id="PF14398">
    <property type="entry name" value="ATPgrasp_YheCD"/>
    <property type="match status" value="1"/>
</dbReference>
<comment type="caution">
    <text evidence="1">The sequence shown here is derived from an EMBL/GenBank/DDBJ whole genome shotgun (WGS) entry which is preliminary data.</text>
</comment>
<reference evidence="1 2" key="1">
    <citation type="submission" date="2014-11" db="EMBL/GenBank/DDBJ databases">
        <title>Draft Genome Sequences of Paenibacillus polymyxa NRRL B-30509 and Paenibacillus terrae NRRL B-30644, Strains from a Poultry Environment that Produce Tridecaptin A and Paenicidins.</title>
        <authorList>
            <person name="van Belkum M.J."/>
            <person name="Lohans C.T."/>
            <person name="Vederas J.C."/>
        </authorList>
    </citation>
    <scope>NUCLEOTIDE SEQUENCE [LARGE SCALE GENOMIC DNA]</scope>
    <source>
        <strain evidence="1 2">NRRL B-30644</strain>
    </source>
</reference>
<organism evidence="1 2">
    <name type="scientific">Paenibacillus terrae</name>
    <dbReference type="NCBI Taxonomy" id="159743"/>
    <lineage>
        <taxon>Bacteria</taxon>
        <taxon>Bacillati</taxon>
        <taxon>Bacillota</taxon>
        <taxon>Bacilli</taxon>
        <taxon>Bacillales</taxon>
        <taxon>Paenibacillaceae</taxon>
        <taxon>Paenibacillus</taxon>
    </lineage>
</organism>
<dbReference type="EMBL" id="JTHP01000083">
    <property type="protein sequence ID" value="KJD42823.1"/>
    <property type="molecule type" value="Genomic_DNA"/>
</dbReference>
<protein>
    <submittedName>
        <fullName evidence="1">Endospore coat-associated protein</fullName>
    </submittedName>
</protein>
<sequence>MNTRAEYKPVVAILTVHDEGQFFKGNRRNFRDILEMGTRMGYQVYIVTVRDLKLTSETVRGYIFNKTSQMWEEQNFPLPQIIYNRIPNRNYELKTSVRTKLNEISHASGIELYNPGFFNKWELFKWLRASESTRQFVPATKRLSNLSSLGKMLSVYPYLYLKPENGKAGKGIMILKYRPDLLMAYRLTIQHDKKSVTYRSVSLSRLWGRIRREAGTSPYIIQQGIELATYQKKPFDLRILVQKNTHGSWSTTGVGARLAGKGSITTHVPRGGSVEDPFKLLSALFGPENSKDLLNKIKSTAIQIARQIERGSGLSHGEMSMDLGVDTFGILWFFEANSKPMKFDEPEIRQKSLRRIFQYSSYLAGRMKL</sequence>
<name>A0A0D7WVS7_9BACL</name>
<dbReference type="InterPro" id="IPR026838">
    <property type="entry name" value="YheC/D"/>
</dbReference>
<evidence type="ECO:0000313" key="2">
    <source>
        <dbReference type="Proteomes" id="UP000032534"/>
    </source>
</evidence>
<dbReference type="SUPFAM" id="SSF56059">
    <property type="entry name" value="Glutathione synthetase ATP-binding domain-like"/>
    <property type="match status" value="1"/>
</dbReference>
<accession>A0A0D7WVS7</accession>